<dbReference type="GO" id="GO:0160151">
    <property type="term" value="F:tRNA pseudouridine(32) synthase activity"/>
    <property type="evidence" value="ECO:0007669"/>
    <property type="project" value="UniProtKB-EC"/>
</dbReference>
<dbReference type="NCBIfam" id="TIGR00005">
    <property type="entry name" value="rluA_subfam"/>
    <property type="match status" value="1"/>
</dbReference>
<dbReference type="EMBL" id="CP029347">
    <property type="protein sequence ID" value="AWL11050.1"/>
    <property type="molecule type" value="Genomic_DNA"/>
</dbReference>
<dbReference type="GO" id="GO:0160142">
    <property type="term" value="F:23S rRNA pseudouridine(746) synthase activity"/>
    <property type="evidence" value="ECO:0007669"/>
    <property type="project" value="UniProtKB-EC"/>
</dbReference>
<dbReference type="PANTHER" id="PTHR21600:SF91">
    <property type="entry name" value="DUAL-SPECIFICITY RNA PSEUDOURIDINE SYNTHASE RLUA"/>
    <property type="match status" value="1"/>
</dbReference>
<evidence type="ECO:0000256" key="6">
    <source>
        <dbReference type="ARBA" id="ARBA00037305"/>
    </source>
</evidence>
<comment type="catalytic activity">
    <reaction evidence="8">
        <text>a uridine in RNA = a pseudouridine in RNA</text>
        <dbReference type="Rhea" id="RHEA:48348"/>
        <dbReference type="Rhea" id="RHEA-COMP:12068"/>
        <dbReference type="Rhea" id="RHEA-COMP:12069"/>
        <dbReference type="ChEBI" id="CHEBI:65314"/>
        <dbReference type="ChEBI" id="CHEBI:65315"/>
    </reaction>
</comment>
<evidence type="ECO:0000256" key="7">
    <source>
        <dbReference type="PIRSR" id="PIRSR606225-1"/>
    </source>
</evidence>
<dbReference type="NCBIfam" id="NF007543">
    <property type="entry name" value="PRK10158.1"/>
    <property type="match status" value="1"/>
</dbReference>
<dbReference type="PANTHER" id="PTHR21600">
    <property type="entry name" value="MITOCHONDRIAL RNA PSEUDOURIDINE SYNTHASE"/>
    <property type="match status" value="1"/>
</dbReference>
<keyword evidence="2" id="KW-0819">tRNA processing</keyword>
<protein>
    <recommendedName>
        <fullName evidence="8">Pseudouridine synthase</fullName>
        <ecNumber evidence="8">5.4.99.-</ecNumber>
    </recommendedName>
</protein>
<dbReference type="Pfam" id="PF00849">
    <property type="entry name" value="PseudoU_synth_2"/>
    <property type="match status" value="1"/>
</dbReference>
<dbReference type="InterPro" id="IPR050188">
    <property type="entry name" value="RluA_PseudoU_synthase"/>
</dbReference>
<evidence type="ECO:0000256" key="4">
    <source>
        <dbReference type="ARBA" id="ARBA00036184"/>
    </source>
</evidence>
<dbReference type="InterPro" id="IPR020103">
    <property type="entry name" value="PsdUridine_synth_cat_dom_sf"/>
</dbReference>
<comment type="similarity">
    <text evidence="1 8">Belongs to the pseudouridine synthase RluA family.</text>
</comment>
<dbReference type="Proteomes" id="UP000245728">
    <property type="component" value="Chromosome"/>
</dbReference>
<dbReference type="KEGG" id="salh:HMF8227_00554"/>
<dbReference type="GO" id="GO:0000455">
    <property type="term" value="P:enzyme-directed rRNA pseudouridine synthesis"/>
    <property type="evidence" value="ECO:0007669"/>
    <property type="project" value="TreeGrafter"/>
</dbReference>
<gene>
    <name evidence="10" type="primary">rluA</name>
    <name evidence="10" type="ORF">HMF8227_00554</name>
</gene>
<accession>A0A2S2E198</accession>
<comment type="catalytic activity">
    <reaction evidence="5">
        <text>uridine(746) in 23S rRNA = pseudouridine(746) in 23S rRNA</text>
        <dbReference type="Rhea" id="RHEA:42548"/>
        <dbReference type="Rhea" id="RHEA-COMP:10109"/>
        <dbReference type="Rhea" id="RHEA-COMP:10110"/>
        <dbReference type="ChEBI" id="CHEBI:65314"/>
        <dbReference type="ChEBI" id="CHEBI:65315"/>
        <dbReference type="EC" id="5.4.99.29"/>
    </reaction>
</comment>
<dbReference type="InterPro" id="IPR006145">
    <property type="entry name" value="PsdUridine_synth_RsuA/RluA"/>
</dbReference>
<dbReference type="GO" id="GO:0003723">
    <property type="term" value="F:RNA binding"/>
    <property type="evidence" value="ECO:0007669"/>
    <property type="project" value="InterPro"/>
</dbReference>
<dbReference type="RefSeq" id="WP_109338722.1">
    <property type="nucleotide sequence ID" value="NZ_CP029347.1"/>
</dbReference>
<feature type="domain" description="Pseudouridine synthase RsuA/RluA-like" evidence="9">
    <location>
        <begin position="22"/>
        <end position="169"/>
    </location>
</feature>
<dbReference type="GO" id="GO:0008033">
    <property type="term" value="P:tRNA processing"/>
    <property type="evidence" value="ECO:0007669"/>
    <property type="project" value="UniProtKB-KW"/>
</dbReference>
<feature type="active site" evidence="7">
    <location>
        <position position="64"/>
    </location>
</feature>
<organism evidence="10 11">
    <name type="scientific">Saliniradius amylolyticus</name>
    <dbReference type="NCBI Taxonomy" id="2183582"/>
    <lineage>
        <taxon>Bacteria</taxon>
        <taxon>Pseudomonadati</taxon>
        <taxon>Pseudomonadota</taxon>
        <taxon>Gammaproteobacteria</taxon>
        <taxon>Alteromonadales</taxon>
        <taxon>Alteromonadaceae</taxon>
        <taxon>Saliniradius</taxon>
    </lineage>
</organism>
<evidence type="ECO:0000313" key="11">
    <source>
        <dbReference type="Proteomes" id="UP000245728"/>
    </source>
</evidence>
<evidence type="ECO:0000256" key="2">
    <source>
        <dbReference type="ARBA" id="ARBA00022694"/>
    </source>
</evidence>
<comment type="function">
    <text evidence="6">Dual specificity enzyme that catalyzes the synthesis of pseudouridine from uracil-746 in 23S ribosomal RNA and from uracil-32 in the anticodon stem and loop of transfer RNAs.</text>
</comment>
<comment type="catalytic activity">
    <reaction evidence="4">
        <text>uridine(32) in tRNA = pseudouridine(32) in tRNA</text>
        <dbReference type="Rhea" id="RHEA:42544"/>
        <dbReference type="Rhea" id="RHEA-COMP:10107"/>
        <dbReference type="Rhea" id="RHEA-COMP:10108"/>
        <dbReference type="ChEBI" id="CHEBI:65314"/>
        <dbReference type="ChEBI" id="CHEBI:65315"/>
        <dbReference type="EC" id="5.4.99.28"/>
    </reaction>
</comment>
<dbReference type="SUPFAM" id="SSF55120">
    <property type="entry name" value="Pseudouridine synthase"/>
    <property type="match status" value="1"/>
</dbReference>
<evidence type="ECO:0000313" key="10">
    <source>
        <dbReference type="EMBL" id="AWL11050.1"/>
    </source>
</evidence>
<evidence type="ECO:0000256" key="3">
    <source>
        <dbReference type="ARBA" id="ARBA00023235"/>
    </source>
</evidence>
<evidence type="ECO:0000256" key="1">
    <source>
        <dbReference type="ARBA" id="ARBA00010876"/>
    </source>
</evidence>
<keyword evidence="3 8" id="KW-0413">Isomerase</keyword>
<keyword evidence="11" id="KW-1185">Reference proteome</keyword>
<dbReference type="CDD" id="cd02869">
    <property type="entry name" value="PseudoU_synth_RluA_like"/>
    <property type="match status" value="1"/>
</dbReference>
<evidence type="ECO:0000259" key="9">
    <source>
        <dbReference type="Pfam" id="PF00849"/>
    </source>
</evidence>
<dbReference type="FunFam" id="3.30.2350.10:FF:000005">
    <property type="entry name" value="Pseudouridine synthase"/>
    <property type="match status" value="1"/>
</dbReference>
<dbReference type="InterPro" id="IPR006225">
    <property type="entry name" value="PsdUridine_synth_RluC/D"/>
</dbReference>
<comment type="function">
    <text evidence="8">Responsible for synthesis of pseudouridine from uracil.</text>
</comment>
<sequence length="219" mass="25525">MALLYYHPPLDPYLDIIYRDDHLLVMNKPSGLLSVPGKAEDQKDSLQLRCQRVWPTATIVHRLDMATSGLMVLPLNREAQRHLARQFQERQTQKRYLTRIYGQPRASHGSIELPLICDWPNRPKQMVDFNRGKPSLTHWRVLEKRENDTLMELTPVTGRSHQLRVHMQHLGHPILGDRLYAHPEALSMAERLQLHAFQLGFTHPESGQWCQFEAPCEFV</sequence>
<evidence type="ECO:0000256" key="8">
    <source>
        <dbReference type="RuleBase" id="RU362028"/>
    </source>
</evidence>
<dbReference type="AlphaFoldDB" id="A0A2S2E198"/>
<dbReference type="OrthoDB" id="9785808at2"/>
<name>A0A2S2E198_9ALTE</name>
<evidence type="ECO:0000256" key="5">
    <source>
        <dbReference type="ARBA" id="ARBA00036916"/>
    </source>
</evidence>
<dbReference type="EC" id="5.4.99.-" evidence="8"/>
<reference evidence="10 11" key="1">
    <citation type="submission" date="2018-05" db="EMBL/GenBank/DDBJ databases">
        <title>Salinimonas sp. HMF8227 Genome sequencing and assembly.</title>
        <authorList>
            <person name="Kang H."/>
            <person name="Kang J."/>
            <person name="Cha I."/>
            <person name="Kim H."/>
            <person name="Joh K."/>
        </authorList>
    </citation>
    <scope>NUCLEOTIDE SEQUENCE [LARGE SCALE GENOMIC DNA]</scope>
    <source>
        <strain evidence="10 11">HMF8227</strain>
    </source>
</reference>
<proteinExistence type="inferred from homology"/>
<dbReference type="Gene3D" id="3.30.2350.10">
    <property type="entry name" value="Pseudouridine synthase"/>
    <property type="match status" value="1"/>
</dbReference>